<proteinExistence type="predicted"/>
<dbReference type="EMBL" id="BGZK01000389">
    <property type="protein sequence ID" value="GBP40886.1"/>
    <property type="molecule type" value="Genomic_DNA"/>
</dbReference>
<evidence type="ECO:0000259" key="2">
    <source>
        <dbReference type="Pfam" id="PF13843"/>
    </source>
</evidence>
<keyword evidence="4" id="KW-1185">Reference proteome</keyword>
<dbReference type="PANTHER" id="PTHR47272">
    <property type="entry name" value="DDE_TNP_1_7 DOMAIN-CONTAINING PROTEIN"/>
    <property type="match status" value="1"/>
</dbReference>
<organism evidence="3 4">
    <name type="scientific">Eumeta variegata</name>
    <name type="common">Bagworm moth</name>
    <name type="synonym">Eumeta japonica</name>
    <dbReference type="NCBI Taxonomy" id="151549"/>
    <lineage>
        <taxon>Eukaryota</taxon>
        <taxon>Metazoa</taxon>
        <taxon>Ecdysozoa</taxon>
        <taxon>Arthropoda</taxon>
        <taxon>Hexapoda</taxon>
        <taxon>Insecta</taxon>
        <taxon>Pterygota</taxon>
        <taxon>Neoptera</taxon>
        <taxon>Endopterygota</taxon>
        <taxon>Lepidoptera</taxon>
        <taxon>Glossata</taxon>
        <taxon>Ditrysia</taxon>
        <taxon>Tineoidea</taxon>
        <taxon>Psychidae</taxon>
        <taxon>Oiketicinae</taxon>
        <taxon>Eumeta</taxon>
    </lineage>
</organism>
<dbReference type="InterPro" id="IPR029526">
    <property type="entry name" value="PGBD"/>
</dbReference>
<dbReference type="Proteomes" id="UP000299102">
    <property type="component" value="Unassembled WGS sequence"/>
</dbReference>
<name>A0A4C1VP33_EUMVA</name>
<feature type="domain" description="PiggyBac transposable element-derived protein" evidence="2">
    <location>
        <begin position="175"/>
        <end position="286"/>
    </location>
</feature>
<comment type="caution">
    <text evidence="3">The sequence shown here is derived from an EMBL/GenBank/DDBJ whole genome shotgun (WGS) entry which is preliminary data.</text>
</comment>
<dbReference type="Pfam" id="PF13843">
    <property type="entry name" value="DDE_Tnp_1_7"/>
    <property type="match status" value="2"/>
</dbReference>
<dbReference type="PANTHER" id="PTHR47272:SF1">
    <property type="entry name" value="PIGGYBAC TRANSPOSABLE ELEMENT-DERIVED PROTEIN 3-LIKE"/>
    <property type="match status" value="1"/>
</dbReference>
<dbReference type="STRING" id="151549.A0A4C1VP33"/>
<protein>
    <recommendedName>
        <fullName evidence="2">PiggyBac transposable element-derived protein domain-containing protein</fullName>
    </recommendedName>
</protein>
<feature type="domain" description="PiggyBac transposable element-derived protein" evidence="2">
    <location>
        <begin position="1"/>
        <end position="73"/>
    </location>
</feature>
<feature type="region of interest" description="Disordered" evidence="1">
    <location>
        <begin position="80"/>
        <end position="108"/>
    </location>
</feature>
<accession>A0A4C1VP33</accession>
<dbReference type="OrthoDB" id="118105at2759"/>
<reference evidence="3 4" key="1">
    <citation type="journal article" date="2019" name="Commun. Biol.">
        <title>The bagworm genome reveals a unique fibroin gene that provides high tensile strength.</title>
        <authorList>
            <person name="Kono N."/>
            <person name="Nakamura H."/>
            <person name="Ohtoshi R."/>
            <person name="Tomita M."/>
            <person name="Numata K."/>
            <person name="Arakawa K."/>
        </authorList>
    </citation>
    <scope>NUCLEOTIDE SEQUENCE [LARGE SCALE GENOMIC DNA]</scope>
</reference>
<evidence type="ECO:0000313" key="4">
    <source>
        <dbReference type="Proteomes" id="UP000299102"/>
    </source>
</evidence>
<gene>
    <name evidence="3" type="ORF">EVAR_88947_1</name>
</gene>
<dbReference type="AlphaFoldDB" id="A0A4C1VP33"/>
<sequence length="291" mass="33555">MENWFTSIPLAKHLAKKDLTVVGTTRKNKCEIPESFLELTNREKNTAMFAYEKERIQTPTLRRNTKESVSAILKKLIPVDPSESERHSQGRCSFCPRNRDSKSKTRSTKVNNSDWEFFKEDDDTEYLPPDAAADEPSMTGNLKYPQGRLYWSNDLCTIDTEHYDKRSFLRAQEPFTFVDNFARQDNIDELWKIRPIITKVQKECHTLTRSKNLSIDDQMIPYSGWCEYCQYVPSKPNPLGFKNFMLAARDGVLNYEIHVGSNTVPPQDIADLGLRAGVVKLLCRTVDKICV</sequence>
<evidence type="ECO:0000256" key="1">
    <source>
        <dbReference type="SAM" id="MobiDB-lite"/>
    </source>
</evidence>
<evidence type="ECO:0000313" key="3">
    <source>
        <dbReference type="EMBL" id="GBP40886.1"/>
    </source>
</evidence>